<dbReference type="VEuPathDB" id="TriTrypDB:TcCLB.508273.91"/>
<accession>A0A2V2W9D0</accession>
<dbReference type="VEuPathDB" id="TriTrypDB:TcCL_NonESM05872"/>
<organism evidence="1 2">
    <name type="scientific">Trypanosoma cruzi</name>
    <dbReference type="NCBI Taxonomy" id="5693"/>
    <lineage>
        <taxon>Eukaryota</taxon>
        <taxon>Discoba</taxon>
        <taxon>Euglenozoa</taxon>
        <taxon>Kinetoplastea</taxon>
        <taxon>Metakinetoplastina</taxon>
        <taxon>Trypanosomatida</taxon>
        <taxon>Trypanosomatidae</taxon>
        <taxon>Trypanosoma</taxon>
        <taxon>Schizotrypanum</taxon>
    </lineage>
</organism>
<dbReference type="VEuPathDB" id="TriTrypDB:Tc_MARK_9129"/>
<dbReference type="VEuPathDB" id="TriTrypDB:TcYC6_0051160"/>
<dbReference type="VEuPathDB" id="TriTrypDB:TcCLB.510933.185"/>
<sequence length="170" mass="19119">MTLCTKGMGLSPDPHRRRMPWTAAKECVPGVVRSSKEKMALDGARRVDVECVDRASQVYPLEALRAAVATCEYNTSRGKNIFNWSLRRNQMYSGNRFTARSGRRGRTTRTPLAPPFISVAARPQRSPRQYDLRMFWVACAVLFAVIVPHPRASVQTSLSMQVLIDCGHTH</sequence>
<dbReference type="Proteomes" id="UP000246078">
    <property type="component" value="Unassembled WGS sequence"/>
</dbReference>
<dbReference type="VEuPathDB" id="TriTrypDB:C3747_160g90"/>
<protein>
    <submittedName>
        <fullName evidence="1">Uncharacterized protein</fullName>
    </submittedName>
</protein>
<dbReference type="EMBL" id="PRFC01000160">
    <property type="protein sequence ID" value="PWV04149.1"/>
    <property type="molecule type" value="Genomic_DNA"/>
</dbReference>
<evidence type="ECO:0000313" key="1">
    <source>
        <dbReference type="EMBL" id="PWV04149.1"/>
    </source>
</evidence>
<dbReference type="VEuPathDB" id="TriTrypDB:ECC02_006887"/>
<dbReference type="VEuPathDB" id="TriTrypDB:C4B63_1g1187"/>
<dbReference type="VEuPathDB" id="TriTrypDB:TcCLB.511603.130"/>
<dbReference type="AlphaFoldDB" id="A0A2V2W9D0"/>
<reference evidence="1 2" key="1">
    <citation type="journal article" date="2018" name="Microb. Genom.">
        <title>Expanding an expanded genome: long-read sequencing of Trypanosoma cruzi.</title>
        <authorList>
            <person name="Berna L."/>
            <person name="Rodriguez M."/>
            <person name="Chiribao M.L."/>
            <person name="Parodi-Talice A."/>
            <person name="Pita S."/>
            <person name="Rijo G."/>
            <person name="Alvarez-Valin F."/>
            <person name="Robello C."/>
        </authorList>
    </citation>
    <scope>NUCLEOTIDE SEQUENCE [LARGE SCALE GENOMIC DNA]</scope>
    <source>
        <strain evidence="1 2">TCC</strain>
    </source>
</reference>
<dbReference type="VEuPathDB" id="TriTrypDB:TcG_11024"/>
<comment type="caution">
    <text evidence="1">The sequence shown here is derived from an EMBL/GenBank/DDBJ whole genome shotgun (WGS) entry which is preliminary data.</text>
</comment>
<dbReference type="VEuPathDB" id="TriTrypDB:TcBrA4_0043410"/>
<proteinExistence type="predicted"/>
<evidence type="ECO:0000313" key="2">
    <source>
        <dbReference type="Proteomes" id="UP000246078"/>
    </source>
</evidence>
<dbReference type="VEuPathDB" id="TriTrypDB:TCDM_13025"/>
<name>A0A2V2W9D0_TRYCR</name>
<gene>
    <name evidence="1" type="ORF">C3747_160g90</name>
</gene>